<evidence type="ECO:0000313" key="13">
    <source>
        <dbReference type="Proteomes" id="UP001202248"/>
    </source>
</evidence>
<keyword evidence="2 8" id="KW-0813">Transport</keyword>
<sequence>MSYDQFKDRSFANVAQSLEGAIAGVNISTAQGAPGFGPTIKIRGTSSITAGTTPLYVVDGMALENFDLNLINPQDIQSVEILKDAASSAIYGSRGASGVILVTTKLGKAGKPSVNVTYEHGISKVTRKVDMMDAQQWIQYYIDAKNNSWIALDPVNNKATDDNATRTARSGSAARNYLIPPDFISDPGQFGAGTDWQDVMFRTAHTNNLLLSLSGGTDKTSYLFSAGYLDQDAVLIGNFYKRLSLRTNIRQKISDKVTAGLNLSFIGAHDRTDGTTGKSDVVSLGIQSDPIFPEYNENGNLGYLDPNSVWNRFTGYEVQLWNPHSLIDYADKLNKNYNTLANLYLEYQPIKDLTLKGTLNGNLNNINYSSYWTSGQGYGYSFVLPASGSVRNFTAFNWLSELIATYNKTIGDHNFGLVAGYSAQKQRYDSTSLNGSEYPNDLVKTINAAGVVTKGPWNGSSEWSLLSMLGRLSYGYKNKYFFNATIRRDGSSRFGPNSKWGLFPSASAAWVISDENFMQNQEFVNNLKLRVSYGKTGNNLIPNYGSVPLLGSSRYSNGTGALNGLGVISLGNSDLEWEKTDQYNIGIDLAMLNNRINITLDAYKSVTKDMLLNVPVPAYTGFVTQLTNIGSMQNVGAEFMISSKNIVSDFKWNTDFNISFNRNKVLKLGGNNAPIEIDEWGYFVTEVGQPLANYKGYIFDGVYNNQAQADASAHYAGAAPGDPIIRDVNNDGAITSADRTILGNSQPDFSAGIVNTVSYKGVEFSFMFQGVFGNEIWNQQTRFSKFWNASRNSYAISNDYWRSEQDPGNGQIFKPYAIYPATTQGKAAYIQGYSNYWMEDGTFVRLKNIRLSYTIPAKITARTPFRNARVYVNAENVYVWSDYVGFDPQNSTYSVGANTVAALPGQNGGNVSNPPGLMLGADYGAYPIPTTVTFGVKMDF</sequence>
<evidence type="ECO:0000256" key="3">
    <source>
        <dbReference type="ARBA" id="ARBA00022452"/>
    </source>
</evidence>
<dbReference type="InterPro" id="IPR037066">
    <property type="entry name" value="Plug_dom_sf"/>
</dbReference>
<dbReference type="EMBL" id="JAKWBL010000001">
    <property type="protein sequence ID" value="MCH5597795.1"/>
    <property type="molecule type" value="Genomic_DNA"/>
</dbReference>
<keyword evidence="3 8" id="KW-1134">Transmembrane beta strand</keyword>
<dbReference type="Gene3D" id="2.170.130.10">
    <property type="entry name" value="TonB-dependent receptor, plug domain"/>
    <property type="match status" value="1"/>
</dbReference>
<evidence type="ECO:0000256" key="9">
    <source>
        <dbReference type="RuleBase" id="RU003357"/>
    </source>
</evidence>
<evidence type="ECO:0000256" key="6">
    <source>
        <dbReference type="ARBA" id="ARBA00023136"/>
    </source>
</evidence>
<keyword evidence="5 9" id="KW-0798">TonB box</keyword>
<evidence type="ECO:0000256" key="2">
    <source>
        <dbReference type="ARBA" id="ARBA00022448"/>
    </source>
</evidence>
<dbReference type="NCBIfam" id="TIGR04057">
    <property type="entry name" value="SusC_RagA_signa"/>
    <property type="match status" value="1"/>
</dbReference>
<dbReference type="Proteomes" id="UP001202248">
    <property type="component" value="Unassembled WGS sequence"/>
</dbReference>
<evidence type="ECO:0000256" key="5">
    <source>
        <dbReference type="ARBA" id="ARBA00023077"/>
    </source>
</evidence>
<dbReference type="PROSITE" id="PS52016">
    <property type="entry name" value="TONB_DEPENDENT_REC_3"/>
    <property type="match status" value="1"/>
</dbReference>
<keyword evidence="4 8" id="KW-0812">Transmembrane</keyword>
<evidence type="ECO:0000259" key="10">
    <source>
        <dbReference type="Pfam" id="PF00593"/>
    </source>
</evidence>
<evidence type="ECO:0000256" key="4">
    <source>
        <dbReference type="ARBA" id="ARBA00022692"/>
    </source>
</evidence>
<dbReference type="Gene3D" id="2.40.170.20">
    <property type="entry name" value="TonB-dependent receptor, beta-barrel domain"/>
    <property type="match status" value="1"/>
</dbReference>
<keyword evidence="12" id="KW-0675">Receptor</keyword>
<keyword evidence="6 8" id="KW-0472">Membrane</keyword>
<evidence type="ECO:0000259" key="11">
    <source>
        <dbReference type="Pfam" id="PF07715"/>
    </source>
</evidence>
<dbReference type="InterPro" id="IPR000531">
    <property type="entry name" value="Beta-barrel_TonB"/>
</dbReference>
<keyword evidence="13" id="KW-1185">Reference proteome</keyword>
<comment type="subcellular location">
    <subcellularLocation>
        <location evidence="1 8">Cell outer membrane</location>
        <topology evidence="1 8">Multi-pass membrane protein</topology>
    </subcellularLocation>
</comment>
<evidence type="ECO:0000256" key="7">
    <source>
        <dbReference type="ARBA" id="ARBA00023237"/>
    </source>
</evidence>
<feature type="domain" description="TonB-dependent receptor plug" evidence="11">
    <location>
        <begin position="3"/>
        <end position="99"/>
    </location>
</feature>
<name>A0ABS9SHI7_9BACT</name>
<proteinExistence type="inferred from homology"/>
<accession>A0ABS9SHI7</accession>
<reference evidence="12 13" key="1">
    <citation type="submission" date="2022-02" db="EMBL/GenBank/DDBJ databases">
        <authorList>
            <person name="Min J."/>
        </authorList>
    </citation>
    <scope>NUCLEOTIDE SEQUENCE [LARGE SCALE GENOMIC DNA]</scope>
    <source>
        <strain evidence="12 13">GR10-1</strain>
    </source>
</reference>
<evidence type="ECO:0000256" key="1">
    <source>
        <dbReference type="ARBA" id="ARBA00004571"/>
    </source>
</evidence>
<dbReference type="NCBIfam" id="TIGR04056">
    <property type="entry name" value="OMP_RagA_SusC"/>
    <property type="match status" value="1"/>
</dbReference>
<dbReference type="InterPro" id="IPR036942">
    <property type="entry name" value="Beta-barrel_TonB_sf"/>
</dbReference>
<dbReference type="InterPro" id="IPR023997">
    <property type="entry name" value="TonB-dep_OMP_SusC/RagA_CS"/>
</dbReference>
<comment type="caution">
    <text evidence="12">The sequence shown here is derived from an EMBL/GenBank/DDBJ whole genome shotgun (WGS) entry which is preliminary data.</text>
</comment>
<dbReference type="InterPro" id="IPR023996">
    <property type="entry name" value="TonB-dep_OMP_SusC/RagA"/>
</dbReference>
<gene>
    <name evidence="12" type="ORF">MKP09_07700</name>
</gene>
<keyword evidence="7 8" id="KW-0998">Cell outer membrane</keyword>
<dbReference type="Pfam" id="PF00593">
    <property type="entry name" value="TonB_dep_Rec_b-barrel"/>
    <property type="match status" value="1"/>
</dbReference>
<dbReference type="InterPro" id="IPR012910">
    <property type="entry name" value="Plug_dom"/>
</dbReference>
<feature type="domain" description="TonB-dependent receptor-like beta-barrel" evidence="10">
    <location>
        <begin position="295"/>
        <end position="877"/>
    </location>
</feature>
<dbReference type="InterPro" id="IPR039426">
    <property type="entry name" value="TonB-dep_rcpt-like"/>
</dbReference>
<comment type="similarity">
    <text evidence="8 9">Belongs to the TonB-dependent receptor family.</text>
</comment>
<evidence type="ECO:0000313" key="12">
    <source>
        <dbReference type="EMBL" id="MCH5597795.1"/>
    </source>
</evidence>
<evidence type="ECO:0000256" key="8">
    <source>
        <dbReference type="PROSITE-ProRule" id="PRU01360"/>
    </source>
</evidence>
<dbReference type="RefSeq" id="WP_240827157.1">
    <property type="nucleotide sequence ID" value="NZ_JAKWBL010000001.1"/>
</dbReference>
<protein>
    <submittedName>
        <fullName evidence="12">TonB-dependent receptor</fullName>
    </submittedName>
</protein>
<dbReference type="SUPFAM" id="SSF56935">
    <property type="entry name" value="Porins"/>
    <property type="match status" value="1"/>
</dbReference>
<dbReference type="Pfam" id="PF07715">
    <property type="entry name" value="Plug"/>
    <property type="match status" value="1"/>
</dbReference>
<organism evidence="12 13">
    <name type="scientific">Niabella ginsengisoli</name>
    <dbReference type="NCBI Taxonomy" id="522298"/>
    <lineage>
        <taxon>Bacteria</taxon>
        <taxon>Pseudomonadati</taxon>
        <taxon>Bacteroidota</taxon>
        <taxon>Chitinophagia</taxon>
        <taxon>Chitinophagales</taxon>
        <taxon>Chitinophagaceae</taxon>
        <taxon>Niabella</taxon>
    </lineage>
</organism>